<feature type="compositionally biased region" description="Low complexity" evidence="2">
    <location>
        <begin position="379"/>
        <end position="391"/>
    </location>
</feature>
<organism evidence="4 5">
    <name type="scientific">Bugula neritina</name>
    <name type="common">Brown bryozoan</name>
    <name type="synonym">Sertularia neritina</name>
    <dbReference type="NCBI Taxonomy" id="10212"/>
    <lineage>
        <taxon>Eukaryota</taxon>
        <taxon>Metazoa</taxon>
        <taxon>Spiralia</taxon>
        <taxon>Lophotrochozoa</taxon>
        <taxon>Bryozoa</taxon>
        <taxon>Gymnolaemata</taxon>
        <taxon>Cheilostomatida</taxon>
        <taxon>Flustrina</taxon>
        <taxon>Buguloidea</taxon>
        <taxon>Bugulidae</taxon>
        <taxon>Bugula</taxon>
    </lineage>
</organism>
<feature type="region of interest" description="Disordered" evidence="2">
    <location>
        <begin position="558"/>
        <end position="577"/>
    </location>
</feature>
<gene>
    <name evidence="4" type="ORF">EB796_017009</name>
</gene>
<dbReference type="AlphaFoldDB" id="A0A7J7JF64"/>
<dbReference type="PANTHER" id="PTHR47225">
    <property type="entry name" value="EF-HAND CALCIUM-BINDING DOMAIN-CONTAINING PROTEIN 12"/>
    <property type="match status" value="1"/>
</dbReference>
<protein>
    <submittedName>
        <fullName evidence="4">EFCAB12</fullName>
    </submittedName>
</protein>
<keyword evidence="1" id="KW-0106">Calcium</keyword>
<dbReference type="Pfam" id="PF13499">
    <property type="entry name" value="EF-hand_7"/>
    <property type="match status" value="1"/>
</dbReference>
<feature type="compositionally biased region" description="Basic and acidic residues" evidence="2">
    <location>
        <begin position="566"/>
        <end position="577"/>
    </location>
</feature>
<accession>A0A7J7JF64</accession>
<dbReference type="CDD" id="cd00051">
    <property type="entry name" value="EFh"/>
    <property type="match status" value="1"/>
</dbReference>
<dbReference type="PANTHER" id="PTHR47225:SF1">
    <property type="entry name" value="EF-HAND CALCIUM-BINDING DOMAIN-CONTAINING PROTEIN 12"/>
    <property type="match status" value="1"/>
</dbReference>
<evidence type="ECO:0000313" key="5">
    <source>
        <dbReference type="Proteomes" id="UP000593567"/>
    </source>
</evidence>
<comment type="caution">
    <text evidence="4">The sequence shown here is derived from an EMBL/GenBank/DDBJ whole genome shotgun (WGS) entry which is preliminary data.</text>
</comment>
<dbReference type="PROSITE" id="PS00018">
    <property type="entry name" value="EF_HAND_1"/>
    <property type="match status" value="1"/>
</dbReference>
<proteinExistence type="predicted"/>
<dbReference type="EMBL" id="VXIV02002549">
    <property type="protein sequence ID" value="KAF6024687.1"/>
    <property type="molecule type" value="Genomic_DNA"/>
</dbReference>
<feature type="compositionally biased region" description="Low complexity" evidence="2">
    <location>
        <begin position="405"/>
        <end position="417"/>
    </location>
</feature>
<dbReference type="GO" id="GO:0005509">
    <property type="term" value="F:calcium ion binding"/>
    <property type="evidence" value="ECO:0007669"/>
    <property type="project" value="InterPro"/>
</dbReference>
<dbReference type="Gene3D" id="1.10.238.10">
    <property type="entry name" value="EF-hand"/>
    <property type="match status" value="1"/>
</dbReference>
<keyword evidence="5" id="KW-1185">Reference proteome</keyword>
<dbReference type="OrthoDB" id="10005811at2759"/>
<evidence type="ECO:0000256" key="1">
    <source>
        <dbReference type="ARBA" id="ARBA00022837"/>
    </source>
</evidence>
<evidence type="ECO:0000256" key="2">
    <source>
        <dbReference type="SAM" id="MobiDB-lite"/>
    </source>
</evidence>
<sequence>MSHSRIQKLHEEAYAEKQAMILFKLNQEKMMVTARTGLGDMPDRLLDDFGFAVNRLHDPCNFDHTTLKDMLDTYHFRDLEKSKLFRIAKKIFGDKMDSKFRIRTRTFNLSGLASGQPVVTGSAIKPSDILSRNKYHKEIIDEEEDEDLVDMNDLRLRPLKPIAPIKSHTEQTLDGCTTSNKELEEYNDWFEERKNWRAKINSIGLNESWLQNKPDRTAMEDLMYQEILSAKYMDSLADTDQVDGKKEKGFGVQSAGSLPRIRRPSPIAIRKLDAFLRSKKLRLIDIFSAIDKDKNWHLSKEEFKHAVQLYDIDISSSLLDDLITTLDVDQSGEVSYKELVKGLELYQKEKRDLKNKGLPMPQDDNSDDEEDGERKTPVSRQASAASSAARSVKFESGKNASDGKSVSGSRVQSRGSSATTLLATPELDLQESRLVFKSKELQVDLRKRDKNFLKYYNKVDNSSHNTLSATPAAQSAVSVFKTGYKHVDDHSKPSRLDGETGAMVNSFRQLKLKEYHRVMVLCKNYDVVLNRQLLDRVLLHPGDKTFKQMMKQGVRQPGVNLPLSKHFAEPPKRPRTPIEIRNKGKIKRGRDGKLLIDYKHRFPSQVKASPSPHRVQLSTGKALISRKVDCWMTFEEFEELTKDFYTKRYVHMDANNNKSGHTWPGYMLDKMRLFLENDCTTDSSNALFHGVKREAKPYPGNHNDLNNWNISDAGYLLQGNLRNPKKHYDISNLQPKVVPDINPRNYFVNKNTADLTMHTKN</sequence>
<dbReference type="SUPFAM" id="SSF47473">
    <property type="entry name" value="EF-hand"/>
    <property type="match status" value="1"/>
</dbReference>
<dbReference type="InterPro" id="IPR018247">
    <property type="entry name" value="EF_Hand_1_Ca_BS"/>
</dbReference>
<dbReference type="InterPro" id="IPR002048">
    <property type="entry name" value="EF_hand_dom"/>
</dbReference>
<evidence type="ECO:0000313" key="4">
    <source>
        <dbReference type="EMBL" id="KAF6024687.1"/>
    </source>
</evidence>
<dbReference type="SMART" id="SM00054">
    <property type="entry name" value="EFh"/>
    <property type="match status" value="2"/>
</dbReference>
<dbReference type="PROSITE" id="PS50222">
    <property type="entry name" value="EF_HAND_2"/>
    <property type="match status" value="2"/>
</dbReference>
<dbReference type="InterPro" id="IPR042847">
    <property type="entry name" value="EFC12"/>
</dbReference>
<dbReference type="InterPro" id="IPR011992">
    <property type="entry name" value="EF-hand-dom_pair"/>
</dbReference>
<name>A0A7J7JF64_BUGNE</name>
<feature type="region of interest" description="Disordered" evidence="2">
    <location>
        <begin position="352"/>
        <end position="418"/>
    </location>
</feature>
<dbReference type="Proteomes" id="UP000593567">
    <property type="component" value="Unassembled WGS sequence"/>
</dbReference>
<feature type="domain" description="EF-hand" evidence="3">
    <location>
        <begin position="278"/>
        <end position="313"/>
    </location>
</feature>
<reference evidence="4" key="1">
    <citation type="submission" date="2020-06" db="EMBL/GenBank/DDBJ databases">
        <title>Draft genome of Bugula neritina, a colonial animal packing powerful symbionts and potential medicines.</title>
        <authorList>
            <person name="Rayko M."/>
        </authorList>
    </citation>
    <scope>NUCLEOTIDE SEQUENCE [LARGE SCALE GENOMIC DNA]</scope>
    <source>
        <strain evidence="4">Kwan_BN1</strain>
    </source>
</reference>
<evidence type="ECO:0000259" key="3">
    <source>
        <dbReference type="PROSITE" id="PS50222"/>
    </source>
</evidence>
<feature type="domain" description="EF-hand" evidence="3">
    <location>
        <begin position="314"/>
        <end position="349"/>
    </location>
</feature>